<evidence type="ECO:0000313" key="1">
    <source>
        <dbReference type="EMBL" id="PJE80013.1"/>
    </source>
</evidence>
<protein>
    <submittedName>
        <fullName evidence="1">Uncharacterized protein</fullName>
    </submittedName>
</protein>
<sequence>MHIRFNVCWLDNMKLVQFTLLFFVFYILSPLPVLGTIDWLKFIQDIDTDKKHLFSKFKFSLVFFLHGDERNFFISDENIGAIKKDIFTRFQNRLQKTKELFDEITAIVPVFKFPILSINEDHIAIIKEQAYSLGYKDWEINATTKPTNCPQHYWHLMVIIDYLIFKENKVPRKPTTKPEEFHTICEESDQIIYPYLYFIMKHLFRETSNDHEQYYKDLTEIWLDLRFQKKKIAFNWRLWIQSDYYTPPELLTPEHKWKAMTIDNITIWSLECD</sequence>
<comment type="caution">
    <text evidence="1">The sequence shown here is derived from an EMBL/GenBank/DDBJ whole genome shotgun (WGS) entry which is preliminary data.</text>
</comment>
<dbReference type="AlphaFoldDB" id="A0A2H9T9Y0"/>
<accession>A0A2H9T9Y0</accession>
<gene>
    <name evidence="1" type="ORF">CI610_00994</name>
</gene>
<proteinExistence type="predicted"/>
<reference evidence="1" key="1">
    <citation type="journal article" date="2017" name="Appl. Environ. Microbiol.">
        <title>Molecular characterization of an Endozoicomonas-like organism causing infection in king scallop Pecten maximus L.</title>
        <authorList>
            <person name="Cano I."/>
            <person name="van Aerle R."/>
            <person name="Ross S."/>
            <person name="Verner-Jeffreys D.W."/>
            <person name="Paley R.K."/>
            <person name="Rimmer G."/>
            <person name="Ryder D."/>
            <person name="Hooper P."/>
            <person name="Stone D."/>
            <person name="Feist S.W."/>
        </authorList>
    </citation>
    <scope>NUCLEOTIDE SEQUENCE</scope>
</reference>
<name>A0A2H9T9Y0_9ZZZZ</name>
<organism evidence="1">
    <name type="scientific">invertebrate metagenome</name>
    <dbReference type="NCBI Taxonomy" id="1711999"/>
    <lineage>
        <taxon>unclassified sequences</taxon>
        <taxon>metagenomes</taxon>
        <taxon>organismal metagenomes</taxon>
    </lineage>
</organism>
<dbReference type="EMBL" id="NSIT01000036">
    <property type="protein sequence ID" value="PJE80013.1"/>
    <property type="molecule type" value="Genomic_DNA"/>
</dbReference>